<evidence type="ECO:0000313" key="2">
    <source>
        <dbReference type="Proteomes" id="UP000780801"/>
    </source>
</evidence>
<dbReference type="Proteomes" id="UP000780801">
    <property type="component" value="Unassembled WGS sequence"/>
</dbReference>
<sequence length="52" mass="5756">MEPTYSFEFDFTPGLIEKLAFSKMPPGDDSLILERAPAVCVKLQAAVKAHNM</sequence>
<name>A0A9P6G2Y9_9FUNG</name>
<dbReference type="EMBL" id="JAABOA010000064">
    <property type="protein sequence ID" value="KAF9586174.1"/>
    <property type="molecule type" value="Genomic_DNA"/>
</dbReference>
<reference evidence="1" key="1">
    <citation type="journal article" date="2020" name="Fungal Divers.">
        <title>Resolving the Mortierellaceae phylogeny through synthesis of multi-gene phylogenetics and phylogenomics.</title>
        <authorList>
            <person name="Vandepol N."/>
            <person name="Liber J."/>
            <person name="Desiro A."/>
            <person name="Na H."/>
            <person name="Kennedy M."/>
            <person name="Barry K."/>
            <person name="Grigoriev I.V."/>
            <person name="Miller A.N."/>
            <person name="O'Donnell K."/>
            <person name="Stajich J.E."/>
            <person name="Bonito G."/>
        </authorList>
    </citation>
    <scope>NUCLEOTIDE SEQUENCE</scope>
    <source>
        <strain evidence="1">KOD1015</strain>
    </source>
</reference>
<dbReference type="AlphaFoldDB" id="A0A9P6G2Y9"/>
<proteinExistence type="predicted"/>
<gene>
    <name evidence="1" type="ORF">BGW38_008983</name>
</gene>
<accession>A0A9P6G2Y9</accession>
<keyword evidence="2" id="KW-1185">Reference proteome</keyword>
<organism evidence="1 2">
    <name type="scientific">Lunasporangiospora selenospora</name>
    <dbReference type="NCBI Taxonomy" id="979761"/>
    <lineage>
        <taxon>Eukaryota</taxon>
        <taxon>Fungi</taxon>
        <taxon>Fungi incertae sedis</taxon>
        <taxon>Mucoromycota</taxon>
        <taxon>Mortierellomycotina</taxon>
        <taxon>Mortierellomycetes</taxon>
        <taxon>Mortierellales</taxon>
        <taxon>Mortierellaceae</taxon>
        <taxon>Lunasporangiospora</taxon>
    </lineage>
</organism>
<evidence type="ECO:0000313" key="1">
    <source>
        <dbReference type="EMBL" id="KAF9586174.1"/>
    </source>
</evidence>
<protein>
    <submittedName>
        <fullName evidence="1">Uncharacterized protein</fullName>
    </submittedName>
</protein>
<comment type="caution">
    <text evidence="1">The sequence shown here is derived from an EMBL/GenBank/DDBJ whole genome shotgun (WGS) entry which is preliminary data.</text>
</comment>